<feature type="domain" description="3-deoxy-D-manno-octulosonic-acid transferase N-terminal" evidence="11">
    <location>
        <begin position="34"/>
        <end position="212"/>
    </location>
</feature>
<evidence type="ECO:0000256" key="5">
    <source>
        <dbReference type="ARBA" id="ARBA00022679"/>
    </source>
</evidence>
<evidence type="ECO:0000259" key="11">
    <source>
        <dbReference type="Pfam" id="PF04413"/>
    </source>
</evidence>
<keyword evidence="10" id="KW-0472">Membrane</keyword>
<dbReference type="PANTHER" id="PTHR42755:SF1">
    <property type="entry name" value="3-DEOXY-D-MANNO-OCTULOSONIC ACID TRANSFERASE, MITOCHONDRIAL-RELATED"/>
    <property type="match status" value="1"/>
</dbReference>
<evidence type="ECO:0000256" key="6">
    <source>
        <dbReference type="ARBA" id="ARBA00031445"/>
    </source>
</evidence>
<evidence type="ECO:0000313" key="13">
    <source>
        <dbReference type="Proteomes" id="UP001139516"/>
    </source>
</evidence>
<evidence type="ECO:0000313" key="12">
    <source>
        <dbReference type="EMBL" id="MCK8786425.1"/>
    </source>
</evidence>
<evidence type="ECO:0000256" key="1">
    <source>
        <dbReference type="ARBA" id="ARBA00003394"/>
    </source>
</evidence>
<comment type="caution">
    <text evidence="12">The sequence shown here is derived from an EMBL/GenBank/DDBJ whole genome shotgun (WGS) entry which is preliminary data.</text>
</comment>
<accession>A0A9X1YCD6</accession>
<dbReference type="Pfam" id="PF04413">
    <property type="entry name" value="Glycos_transf_N"/>
    <property type="match status" value="1"/>
</dbReference>
<comment type="subcellular location">
    <subcellularLocation>
        <location evidence="10">Cell membrane</location>
    </subcellularLocation>
</comment>
<dbReference type="InterPro" id="IPR007507">
    <property type="entry name" value="Glycos_transf_N"/>
</dbReference>
<dbReference type="GO" id="GO:0005886">
    <property type="term" value="C:plasma membrane"/>
    <property type="evidence" value="ECO:0007669"/>
    <property type="project" value="UniProtKB-SubCell"/>
</dbReference>
<dbReference type="GO" id="GO:0009244">
    <property type="term" value="P:lipopolysaccharide core region biosynthetic process"/>
    <property type="evidence" value="ECO:0007669"/>
    <property type="project" value="UniProtKB-UniRule"/>
</dbReference>
<feature type="site" description="Transition state stabilizer" evidence="9">
    <location>
        <position position="134"/>
    </location>
</feature>
<dbReference type="EC" id="2.4.99.12" evidence="3 10"/>
<dbReference type="GO" id="GO:0009245">
    <property type="term" value="P:lipid A biosynthetic process"/>
    <property type="evidence" value="ECO:0007669"/>
    <property type="project" value="TreeGrafter"/>
</dbReference>
<dbReference type="Gene3D" id="3.40.50.11720">
    <property type="entry name" value="3-Deoxy-D-manno-octulosonic-acid transferase, N-terminal domain"/>
    <property type="match status" value="1"/>
</dbReference>
<comment type="catalytic activity">
    <reaction evidence="7 10">
        <text>lipid IVA (E. coli) + CMP-3-deoxy-beta-D-manno-octulosonate = alpha-Kdo-(2-&gt;6)-lipid IVA (E. coli) + CMP + H(+)</text>
        <dbReference type="Rhea" id="RHEA:28066"/>
        <dbReference type="ChEBI" id="CHEBI:15378"/>
        <dbReference type="ChEBI" id="CHEBI:58603"/>
        <dbReference type="ChEBI" id="CHEBI:60364"/>
        <dbReference type="ChEBI" id="CHEBI:60377"/>
        <dbReference type="ChEBI" id="CHEBI:85987"/>
        <dbReference type="EC" id="2.4.99.12"/>
    </reaction>
</comment>
<protein>
    <recommendedName>
        <fullName evidence="4 10">3-deoxy-D-manno-octulosonic acid transferase</fullName>
        <shortName evidence="10">Kdo transferase</shortName>
        <ecNumber evidence="3 10">2.4.99.12</ecNumber>
    </recommendedName>
    <alternativeName>
        <fullName evidence="6 10">Lipid IV(A) 3-deoxy-D-manno-octulosonic acid transferase</fullName>
    </alternativeName>
</protein>
<name>A0A9X1YCD6_9PROT</name>
<keyword evidence="10" id="KW-0448">Lipopolysaccharide biosynthesis</keyword>
<reference evidence="12" key="1">
    <citation type="submission" date="2022-04" db="EMBL/GenBank/DDBJ databases">
        <title>Roseomonas acroporae sp. nov., isolated from coral Acropora digitifera.</title>
        <authorList>
            <person name="Sun H."/>
        </authorList>
    </citation>
    <scope>NUCLEOTIDE SEQUENCE</scope>
    <source>
        <strain evidence="12">NAR14</strain>
    </source>
</reference>
<dbReference type="RefSeq" id="WP_248668541.1">
    <property type="nucleotide sequence ID" value="NZ_JALPRX010000083.1"/>
</dbReference>
<keyword evidence="10" id="KW-1003">Cell membrane</keyword>
<evidence type="ECO:0000256" key="3">
    <source>
        <dbReference type="ARBA" id="ARBA00012621"/>
    </source>
</evidence>
<comment type="pathway">
    <text evidence="2 10">Bacterial outer membrane biogenesis; LPS core biosynthesis.</text>
</comment>
<dbReference type="InterPro" id="IPR038107">
    <property type="entry name" value="Glycos_transf_N_sf"/>
</dbReference>
<comment type="similarity">
    <text evidence="10">Belongs to the glycosyltransferase group 1 family.</text>
</comment>
<feature type="active site" description="Proton acceptor" evidence="8">
    <location>
        <position position="60"/>
    </location>
</feature>
<gene>
    <name evidence="12" type="ORF">M0638_18780</name>
</gene>
<proteinExistence type="inferred from homology"/>
<dbReference type="PANTHER" id="PTHR42755">
    <property type="entry name" value="3-DEOXY-MANNO-OCTULOSONATE CYTIDYLYLTRANSFERASE"/>
    <property type="match status" value="1"/>
</dbReference>
<evidence type="ECO:0000256" key="7">
    <source>
        <dbReference type="ARBA" id="ARBA00049183"/>
    </source>
</evidence>
<evidence type="ECO:0000256" key="4">
    <source>
        <dbReference type="ARBA" id="ARBA00019077"/>
    </source>
</evidence>
<dbReference type="Proteomes" id="UP001139516">
    <property type="component" value="Unassembled WGS sequence"/>
</dbReference>
<comment type="function">
    <text evidence="1 10">Involved in lipopolysaccharide (LPS) biosynthesis. Catalyzes the transfer of 3-deoxy-D-manno-octulosonate (Kdo) residue(s) from CMP-Kdo to lipid IV(A), the tetraacyldisaccharide-1,4'-bisphosphate precursor of lipid A.</text>
</comment>
<evidence type="ECO:0000256" key="10">
    <source>
        <dbReference type="RuleBase" id="RU365103"/>
    </source>
</evidence>
<organism evidence="12 13">
    <name type="scientific">Roseomonas acroporae</name>
    <dbReference type="NCBI Taxonomy" id="2937791"/>
    <lineage>
        <taxon>Bacteria</taxon>
        <taxon>Pseudomonadati</taxon>
        <taxon>Pseudomonadota</taxon>
        <taxon>Alphaproteobacteria</taxon>
        <taxon>Acetobacterales</taxon>
        <taxon>Roseomonadaceae</taxon>
        <taxon>Roseomonas</taxon>
    </lineage>
</organism>
<sequence>MPAALWRVAASAARPLLPLYLRRRVRLGKEVAARLAERRGEGAERLPGRLLWLHAASIGETLSILPLITALARRAPGLGLLVTTGTVTAAELLAQRLPPALAGRVRHRFVPLDVPAWTARFLDGWRPDAALFVESELWPNLIAEARRRGIPLGLVNARMSAGSARWWRRAPGFAASVVGGFRLVLAQSAADAARLASVGAPSPACWGNLKFAADALPADESALAALRDAFGGRPVLLGASTHPGEEEVLLAAHRRLAASLPDLLTVLVPRHPARGAVIAEACDLPLARRSLGALPAPGHAVYLADTLGELGLFYRLAGVALVGGALVPVGGHNPLEPARLGCPILLGPHTENCAEPAERLLAAGGAIRVDGPAALAEAALAVLTNPDRAGRMAEAAAAIAADQAGLPDRIARAVLDLLPSHPAAPDRAVAGST</sequence>
<dbReference type="EMBL" id="JALPRX010000083">
    <property type="protein sequence ID" value="MCK8786425.1"/>
    <property type="molecule type" value="Genomic_DNA"/>
</dbReference>
<feature type="site" description="Transition state stabilizer" evidence="9">
    <location>
        <position position="210"/>
    </location>
</feature>
<evidence type="ECO:0000256" key="9">
    <source>
        <dbReference type="PIRSR" id="PIRSR639901-2"/>
    </source>
</evidence>
<evidence type="ECO:0000256" key="2">
    <source>
        <dbReference type="ARBA" id="ARBA00004713"/>
    </source>
</evidence>
<dbReference type="GO" id="GO:0043842">
    <property type="term" value="F:Kdo transferase activity"/>
    <property type="evidence" value="ECO:0007669"/>
    <property type="project" value="UniProtKB-EC"/>
</dbReference>
<evidence type="ECO:0000256" key="8">
    <source>
        <dbReference type="PIRSR" id="PIRSR639901-1"/>
    </source>
</evidence>
<dbReference type="SUPFAM" id="SSF53756">
    <property type="entry name" value="UDP-Glycosyltransferase/glycogen phosphorylase"/>
    <property type="match status" value="1"/>
</dbReference>
<dbReference type="InterPro" id="IPR039901">
    <property type="entry name" value="Kdotransferase"/>
</dbReference>
<dbReference type="AlphaFoldDB" id="A0A9X1YCD6"/>
<keyword evidence="13" id="KW-1185">Reference proteome</keyword>
<keyword evidence="5 10" id="KW-0808">Transferase</keyword>
<dbReference type="Gene3D" id="3.40.50.2000">
    <property type="entry name" value="Glycogen Phosphorylase B"/>
    <property type="match status" value="1"/>
</dbReference>